<accession>A0A086J2A9</accession>
<dbReference type="HOGENOM" id="CLU_1652626_0_0_1"/>
<sequence length="160" mass="18720">MNLIESVYSTFYSSAYLFYISLLHMPLYIYPYIMLYPQETVVSFYYPSFPYIFLSFLLGKRMLQSTYESLSKGIMKKIYETIDQVVDSVSLKDNVIIVEVPKAGIFVINRQPSKEEIWLSSPLSGPYHFARKKNQWLDRNGNSLLKIISKEILNEQSLIE</sequence>
<keyword evidence="6" id="KW-1185">Reference proteome</keyword>
<evidence type="ECO:0000256" key="3">
    <source>
        <dbReference type="ARBA" id="ARBA00023004"/>
    </source>
</evidence>
<dbReference type="SUPFAM" id="SSF55387">
    <property type="entry name" value="Frataxin/Nqo15-like"/>
    <property type="match status" value="1"/>
</dbReference>
<evidence type="ECO:0000256" key="2">
    <source>
        <dbReference type="ARBA" id="ARBA00022496"/>
    </source>
</evidence>
<dbReference type="Proteomes" id="UP000054524">
    <property type="component" value="Unassembled WGS sequence"/>
</dbReference>
<dbReference type="SMART" id="SM01219">
    <property type="entry name" value="Frataxin_Cyay"/>
    <property type="match status" value="1"/>
</dbReference>
<dbReference type="EMBL" id="AKIJ01000003">
    <property type="protein sequence ID" value="KFG26277.1"/>
    <property type="molecule type" value="Genomic_DNA"/>
</dbReference>
<keyword evidence="4" id="KW-0812">Transmembrane</keyword>
<keyword evidence="4" id="KW-0472">Membrane</keyword>
<dbReference type="GO" id="GO:0008198">
    <property type="term" value="F:ferrous iron binding"/>
    <property type="evidence" value="ECO:0007669"/>
    <property type="project" value="TreeGrafter"/>
</dbReference>
<dbReference type="PROSITE" id="PS50810">
    <property type="entry name" value="FRATAXIN_2"/>
    <property type="match status" value="1"/>
</dbReference>
<dbReference type="InterPro" id="IPR002908">
    <property type="entry name" value="Frataxin/CyaY"/>
</dbReference>
<dbReference type="Pfam" id="PF01491">
    <property type="entry name" value="Frataxin_Cyay"/>
    <property type="match status" value="1"/>
</dbReference>
<dbReference type="GO" id="GO:0005739">
    <property type="term" value="C:mitochondrion"/>
    <property type="evidence" value="ECO:0007669"/>
    <property type="project" value="TreeGrafter"/>
</dbReference>
<protein>
    <recommendedName>
        <fullName evidence="7">Ferroxidase</fullName>
    </recommendedName>
</protein>
<evidence type="ECO:0000313" key="5">
    <source>
        <dbReference type="EMBL" id="KFG26277.1"/>
    </source>
</evidence>
<proteinExistence type="inferred from homology"/>
<comment type="similarity">
    <text evidence="1">Belongs to the frataxin family.</text>
</comment>
<evidence type="ECO:0000256" key="4">
    <source>
        <dbReference type="SAM" id="Phobius"/>
    </source>
</evidence>
<evidence type="ECO:0000313" key="6">
    <source>
        <dbReference type="Proteomes" id="UP000054524"/>
    </source>
</evidence>
<reference evidence="5 6" key="1">
    <citation type="journal article" date="2014" name="Genome Announc.">
        <title>Genome Sequence of the Microsporidian Species Nematocida sp1 Strain ERTm6 (ATCC PRA-372).</title>
        <authorList>
            <person name="Bakowski M.A."/>
            <person name="Priest M."/>
            <person name="Young S."/>
            <person name="Cuomo C.A."/>
            <person name="Troemel E.R."/>
        </authorList>
    </citation>
    <scope>NUCLEOTIDE SEQUENCE [LARGE SCALE GENOMIC DNA]</scope>
    <source>
        <strain evidence="5 6">ERTm6</strain>
    </source>
</reference>
<dbReference type="RefSeq" id="XP_052904832.1">
    <property type="nucleotide sequence ID" value="XM_053049027.1"/>
</dbReference>
<dbReference type="InterPro" id="IPR020895">
    <property type="entry name" value="Frataxin_CS"/>
</dbReference>
<keyword evidence="2" id="KW-0813">Transport</keyword>
<dbReference type="Gene3D" id="3.30.920.10">
    <property type="entry name" value="Frataxin/CyaY"/>
    <property type="match status" value="1"/>
</dbReference>
<organism evidence="5 6">
    <name type="scientific">Nematocida ausubeli (strain ATCC PRA-371 / ERTm2)</name>
    <name type="common">Nematode killer fungus</name>
    <dbReference type="NCBI Taxonomy" id="1913371"/>
    <lineage>
        <taxon>Eukaryota</taxon>
        <taxon>Fungi</taxon>
        <taxon>Fungi incertae sedis</taxon>
        <taxon>Microsporidia</taxon>
        <taxon>Nematocida</taxon>
    </lineage>
</organism>
<keyword evidence="2" id="KW-0406">Ion transport</keyword>
<dbReference type="GO" id="GO:0051537">
    <property type="term" value="F:2 iron, 2 sulfur cluster binding"/>
    <property type="evidence" value="ECO:0007669"/>
    <property type="project" value="TreeGrafter"/>
</dbReference>
<evidence type="ECO:0008006" key="7">
    <source>
        <dbReference type="Google" id="ProtNLM"/>
    </source>
</evidence>
<feature type="transmembrane region" description="Helical" evidence="4">
    <location>
        <begin position="42"/>
        <end position="59"/>
    </location>
</feature>
<feature type="transmembrane region" description="Helical" evidence="4">
    <location>
        <begin position="7"/>
        <end position="30"/>
    </location>
</feature>
<evidence type="ECO:0000256" key="1">
    <source>
        <dbReference type="ARBA" id="ARBA00008183"/>
    </source>
</evidence>
<dbReference type="GO" id="GO:0006826">
    <property type="term" value="P:iron ion transport"/>
    <property type="evidence" value="ECO:0007669"/>
    <property type="project" value="UniProtKB-KW"/>
</dbReference>
<dbReference type="GeneID" id="77676370"/>
<dbReference type="GO" id="GO:0004322">
    <property type="term" value="F:ferroxidase activity"/>
    <property type="evidence" value="ECO:0007669"/>
    <property type="project" value="TreeGrafter"/>
</dbReference>
<name>A0A086J2A9_NEMA1</name>
<dbReference type="NCBIfam" id="TIGR03421">
    <property type="entry name" value="FeS_CyaY"/>
    <property type="match status" value="1"/>
</dbReference>
<dbReference type="PANTHER" id="PTHR16821">
    <property type="entry name" value="FRATAXIN"/>
    <property type="match status" value="1"/>
</dbReference>
<comment type="caution">
    <text evidence="5">The sequence shown here is derived from an EMBL/GenBank/DDBJ whole genome shotgun (WGS) entry which is preliminary data.</text>
</comment>
<dbReference type="GO" id="GO:0034986">
    <property type="term" value="F:iron chaperone activity"/>
    <property type="evidence" value="ECO:0007669"/>
    <property type="project" value="TreeGrafter"/>
</dbReference>
<dbReference type="GO" id="GO:0006879">
    <property type="term" value="P:intracellular iron ion homeostasis"/>
    <property type="evidence" value="ECO:0007669"/>
    <property type="project" value="TreeGrafter"/>
</dbReference>
<dbReference type="PROSITE" id="PS01344">
    <property type="entry name" value="FRATAXIN_1"/>
    <property type="match status" value="1"/>
</dbReference>
<keyword evidence="4" id="KW-1133">Transmembrane helix</keyword>
<keyword evidence="3" id="KW-0408">Iron</keyword>
<dbReference type="AlphaFoldDB" id="A0A086J2A9"/>
<dbReference type="GO" id="GO:0008199">
    <property type="term" value="F:ferric iron binding"/>
    <property type="evidence" value="ECO:0007669"/>
    <property type="project" value="InterPro"/>
</dbReference>
<gene>
    <name evidence="5" type="ORF">NESG_01397</name>
</gene>
<keyword evidence="2" id="KW-0410">Iron transport</keyword>
<dbReference type="GO" id="GO:0016226">
    <property type="term" value="P:iron-sulfur cluster assembly"/>
    <property type="evidence" value="ECO:0007669"/>
    <property type="project" value="InterPro"/>
</dbReference>
<dbReference type="InterPro" id="IPR036524">
    <property type="entry name" value="Frataxin/CyaY_sf"/>
</dbReference>
<dbReference type="PANTHER" id="PTHR16821:SF2">
    <property type="entry name" value="FRATAXIN, MITOCHONDRIAL"/>
    <property type="match status" value="1"/>
</dbReference>